<sequence>MTNADEPILTDAERDEIRAKLDDVAQRAEAAAKAAGRGYGGGNPEAAAEDVKVLLAVKTQPVQKIRTAIEHGYRLIGENRQQELTAKAEGLVDLNPVAHLIGPLQRNKVNHTLAVESCTCIESIDNMRLAQRIDNRLELLERDSLDIFIQVNTSREDSKFGVAPEEAEQLIEEVRGLERLRIRGLMTIGLPGSTVDEIRPSYADLRELSQRLRDSGVLPTDAVELSMGMSADFELAIEEGATIVRVGSSVFGARD</sequence>
<dbReference type="GO" id="GO:0030170">
    <property type="term" value="F:pyridoxal phosphate binding"/>
    <property type="evidence" value="ECO:0007669"/>
    <property type="project" value="UniProtKB-UniRule"/>
</dbReference>
<gene>
    <name evidence="6" type="ORF">Bravens_00024</name>
</gene>
<dbReference type="PANTHER" id="PTHR10146">
    <property type="entry name" value="PROLINE SYNTHETASE CO-TRANSCRIBED BACTERIAL HOMOLOG PROTEIN"/>
    <property type="match status" value="1"/>
</dbReference>
<dbReference type="HAMAP" id="MF_02087">
    <property type="entry name" value="PLP_homeostasis"/>
    <property type="match status" value="1"/>
</dbReference>
<dbReference type="EMBL" id="LQQC01000001">
    <property type="protein sequence ID" value="KXZ59809.1"/>
    <property type="molecule type" value="Genomic_DNA"/>
</dbReference>
<dbReference type="RefSeq" id="WP_062019251.1">
    <property type="nucleotide sequence ID" value="NZ_LQQC01000001.1"/>
</dbReference>
<comment type="function">
    <text evidence="2">Pyridoxal 5'-phosphate (PLP)-binding protein, which is involved in PLP homeostasis.</text>
</comment>
<evidence type="ECO:0000313" key="7">
    <source>
        <dbReference type="Proteomes" id="UP000243589"/>
    </source>
</evidence>
<evidence type="ECO:0000256" key="3">
    <source>
        <dbReference type="PIRSR" id="PIRSR004848-1"/>
    </source>
</evidence>
<dbReference type="Proteomes" id="UP000243589">
    <property type="component" value="Unassembled WGS sequence"/>
</dbReference>
<reference evidence="6 7" key="1">
    <citation type="submission" date="2016-01" db="EMBL/GenBank/DDBJ databases">
        <title>Use of Whole Genome Sequencing to ascertain that Brevibacterium massiliense (Roux, Raoult 2009) is a later heterotypic synonym of Brevibacterium ravenspurgense (Mages 2008).</title>
        <authorList>
            <person name="Bernier A.-M."/>
            <person name="Burdz T."/>
            <person name="Huynh C."/>
            <person name="Pachecho A.L."/>
            <person name="Wiebe D."/>
            <person name="Bonner C."/>
            <person name="Bernard K."/>
        </authorList>
    </citation>
    <scope>NUCLEOTIDE SEQUENCE [LARGE SCALE GENOMIC DNA]</scope>
    <source>
        <strain evidence="6 7">CCUG56047</strain>
    </source>
</reference>
<dbReference type="NCBIfam" id="TIGR00044">
    <property type="entry name" value="YggS family pyridoxal phosphate-dependent enzyme"/>
    <property type="match status" value="1"/>
</dbReference>
<proteinExistence type="inferred from homology"/>
<dbReference type="CDD" id="cd00635">
    <property type="entry name" value="PLPDE_III_YBL036c_like"/>
    <property type="match status" value="1"/>
</dbReference>
<dbReference type="AlphaFoldDB" id="A0A150HCH7"/>
<dbReference type="Pfam" id="PF01168">
    <property type="entry name" value="Ala_racemase_N"/>
    <property type="match status" value="1"/>
</dbReference>
<dbReference type="InterPro" id="IPR029066">
    <property type="entry name" value="PLP-binding_barrel"/>
</dbReference>
<keyword evidence="7" id="KW-1185">Reference proteome</keyword>
<accession>A0A150HCH7</accession>
<keyword evidence="1 2" id="KW-0663">Pyridoxal phosphate</keyword>
<comment type="cofactor">
    <cofactor evidence="3">
        <name>pyridoxal 5'-phosphate</name>
        <dbReference type="ChEBI" id="CHEBI:597326"/>
    </cofactor>
</comment>
<dbReference type="InterPro" id="IPR001608">
    <property type="entry name" value="Ala_racemase_N"/>
</dbReference>
<dbReference type="Gene3D" id="3.20.20.10">
    <property type="entry name" value="Alanine racemase"/>
    <property type="match status" value="1"/>
</dbReference>
<evidence type="ECO:0000256" key="1">
    <source>
        <dbReference type="ARBA" id="ARBA00022898"/>
    </source>
</evidence>
<dbReference type="FunFam" id="3.20.20.10:FF:000018">
    <property type="entry name" value="Pyridoxal phosphate homeostasis protein"/>
    <property type="match status" value="1"/>
</dbReference>
<name>A0A150HCH7_9MICO</name>
<organism evidence="6 7">
    <name type="scientific">Brevibacterium ravenspurgense</name>
    <dbReference type="NCBI Taxonomy" id="479117"/>
    <lineage>
        <taxon>Bacteria</taxon>
        <taxon>Bacillati</taxon>
        <taxon>Actinomycetota</taxon>
        <taxon>Actinomycetes</taxon>
        <taxon>Micrococcales</taxon>
        <taxon>Brevibacteriaceae</taxon>
        <taxon>Brevibacterium</taxon>
    </lineage>
</organism>
<dbReference type="InterPro" id="IPR011078">
    <property type="entry name" value="PyrdxlP_homeostasis"/>
</dbReference>
<feature type="domain" description="Alanine racemase N-terminal" evidence="5">
    <location>
        <begin position="52"/>
        <end position="254"/>
    </location>
</feature>
<evidence type="ECO:0000256" key="4">
    <source>
        <dbReference type="RuleBase" id="RU004514"/>
    </source>
</evidence>
<dbReference type="SUPFAM" id="SSF51419">
    <property type="entry name" value="PLP-binding barrel"/>
    <property type="match status" value="1"/>
</dbReference>
<evidence type="ECO:0000256" key="2">
    <source>
        <dbReference type="HAMAP-Rule" id="MF_02087"/>
    </source>
</evidence>
<feature type="modified residue" description="N6-(pyridoxal phosphate)lysine" evidence="2 3">
    <location>
        <position position="58"/>
    </location>
</feature>
<dbReference type="PIRSF" id="PIRSF004848">
    <property type="entry name" value="YBL036c_PLPDEIII"/>
    <property type="match status" value="1"/>
</dbReference>
<protein>
    <recommendedName>
        <fullName evidence="2">Pyridoxal phosphate homeostasis protein</fullName>
        <shortName evidence="2">PLP homeostasis protein</shortName>
    </recommendedName>
</protein>
<dbReference type="PATRIC" id="fig|479117.4.peg.24"/>
<dbReference type="PANTHER" id="PTHR10146:SF14">
    <property type="entry name" value="PYRIDOXAL PHOSPHATE HOMEOSTASIS PROTEIN"/>
    <property type="match status" value="1"/>
</dbReference>
<comment type="similarity">
    <text evidence="2 4">Belongs to the pyridoxal phosphate-binding protein YggS/PROSC family.</text>
</comment>
<evidence type="ECO:0000313" key="6">
    <source>
        <dbReference type="EMBL" id="KXZ59809.1"/>
    </source>
</evidence>
<comment type="caution">
    <text evidence="6">The sequence shown here is derived from an EMBL/GenBank/DDBJ whole genome shotgun (WGS) entry which is preliminary data.</text>
</comment>
<evidence type="ECO:0000259" key="5">
    <source>
        <dbReference type="Pfam" id="PF01168"/>
    </source>
</evidence>